<dbReference type="RefSeq" id="WP_184134551.1">
    <property type="nucleotide sequence ID" value="NZ_JACHKT010000017.1"/>
</dbReference>
<protein>
    <submittedName>
        <fullName evidence="1">Uncharacterized protein</fullName>
    </submittedName>
</protein>
<gene>
    <name evidence="1" type="ORF">HNP25_002535</name>
</gene>
<proteinExistence type="predicted"/>
<name>A0A841ELR3_9BACT</name>
<reference evidence="1 2" key="1">
    <citation type="submission" date="2020-08" db="EMBL/GenBank/DDBJ databases">
        <title>Functional genomics of gut bacteria from endangered species of beetles.</title>
        <authorList>
            <person name="Carlos-Shanley C."/>
        </authorList>
    </citation>
    <scope>NUCLEOTIDE SEQUENCE [LARGE SCALE GENOMIC DNA]</scope>
    <source>
        <strain evidence="1 2">S00070</strain>
    </source>
</reference>
<organism evidence="1 2">
    <name type="scientific">Arcicella rosea</name>
    <dbReference type="NCBI Taxonomy" id="502909"/>
    <lineage>
        <taxon>Bacteria</taxon>
        <taxon>Pseudomonadati</taxon>
        <taxon>Bacteroidota</taxon>
        <taxon>Cytophagia</taxon>
        <taxon>Cytophagales</taxon>
        <taxon>Flectobacillaceae</taxon>
        <taxon>Arcicella</taxon>
    </lineage>
</organism>
<dbReference type="Proteomes" id="UP000524404">
    <property type="component" value="Unassembled WGS sequence"/>
</dbReference>
<evidence type="ECO:0000313" key="2">
    <source>
        <dbReference type="Proteomes" id="UP000524404"/>
    </source>
</evidence>
<dbReference type="AlphaFoldDB" id="A0A841ELR3"/>
<sequence>MTKLTEKEIEFKNLLIEFLYDNAFKNQIDVSDEEAIEFIEKLSEKGITIDENRKKESLPTSEWELLHENFIKNYWEGVMLKEQEKYQEEEFLRIRVNDEMRAFPLNPFPHPALLQSLMEAISPYFPESDNDILLRTPYAVHGYQSSNDDKS</sequence>
<dbReference type="EMBL" id="JACHKT010000017">
    <property type="protein sequence ID" value="MBB6003876.1"/>
    <property type="molecule type" value="Genomic_DNA"/>
</dbReference>
<keyword evidence="2" id="KW-1185">Reference proteome</keyword>
<comment type="caution">
    <text evidence="1">The sequence shown here is derived from an EMBL/GenBank/DDBJ whole genome shotgun (WGS) entry which is preliminary data.</text>
</comment>
<evidence type="ECO:0000313" key="1">
    <source>
        <dbReference type="EMBL" id="MBB6003876.1"/>
    </source>
</evidence>
<accession>A0A841ELR3</accession>